<name>A0A8S5MY07_9CAUD</name>
<dbReference type="InterPro" id="IPR001387">
    <property type="entry name" value="Cro/C1-type_HTH"/>
</dbReference>
<dbReference type="EMBL" id="BK015012">
    <property type="protein sequence ID" value="DAD87007.1"/>
    <property type="molecule type" value="Genomic_DNA"/>
</dbReference>
<proteinExistence type="predicted"/>
<reference evidence="2" key="1">
    <citation type="journal article" date="2021" name="Proc. Natl. Acad. Sci. U.S.A.">
        <title>A Catalog of Tens of Thousands of Viruses from Human Metagenomes Reveals Hidden Associations with Chronic Diseases.</title>
        <authorList>
            <person name="Tisza M.J."/>
            <person name="Buck C.B."/>
        </authorList>
    </citation>
    <scope>NUCLEOTIDE SEQUENCE</scope>
    <source>
        <strain evidence="2">CtRRy11</strain>
    </source>
</reference>
<feature type="domain" description="HTH cro/C1-type" evidence="1">
    <location>
        <begin position="6"/>
        <end position="62"/>
    </location>
</feature>
<dbReference type="InterPro" id="IPR010982">
    <property type="entry name" value="Lambda_DNA-bd_dom_sf"/>
</dbReference>
<evidence type="ECO:0000313" key="2">
    <source>
        <dbReference type="EMBL" id="DAD87007.1"/>
    </source>
</evidence>
<dbReference type="GO" id="GO:0003677">
    <property type="term" value="F:DNA binding"/>
    <property type="evidence" value="ECO:0007669"/>
    <property type="project" value="InterPro"/>
</dbReference>
<dbReference type="Pfam" id="PF01381">
    <property type="entry name" value="HTH_3"/>
    <property type="match status" value="1"/>
</dbReference>
<evidence type="ECO:0000259" key="1">
    <source>
        <dbReference type="SMART" id="SM00530"/>
    </source>
</evidence>
<accession>A0A8S5MY07</accession>
<sequence>MEINERIKELRLQNKLTLEEVANIVGVTKATVQRWESGLIANMRRDKIASLAKALHTSPGYILGIENSNYGVNNGIIGNNNNNNNIISKEKLSPIDEAILTICRSLPEKQKGEVLAYATNLLSKSKEVE</sequence>
<protein>
    <submittedName>
        <fullName evidence="2">Helix-turn-helix domain protein</fullName>
    </submittedName>
</protein>
<dbReference type="CDD" id="cd00093">
    <property type="entry name" value="HTH_XRE"/>
    <property type="match status" value="1"/>
</dbReference>
<organism evidence="2">
    <name type="scientific">Myoviridae sp. ctRRy11</name>
    <dbReference type="NCBI Taxonomy" id="2826651"/>
    <lineage>
        <taxon>Viruses</taxon>
        <taxon>Duplodnaviria</taxon>
        <taxon>Heunggongvirae</taxon>
        <taxon>Uroviricota</taxon>
        <taxon>Caudoviricetes</taxon>
    </lineage>
</organism>
<dbReference type="Gene3D" id="1.10.260.40">
    <property type="entry name" value="lambda repressor-like DNA-binding domains"/>
    <property type="match status" value="1"/>
</dbReference>
<dbReference type="SMART" id="SM00530">
    <property type="entry name" value="HTH_XRE"/>
    <property type="match status" value="1"/>
</dbReference>
<dbReference type="SUPFAM" id="SSF47413">
    <property type="entry name" value="lambda repressor-like DNA-binding domains"/>
    <property type="match status" value="1"/>
</dbReference>